<dbReference type="Pfam" id="PF08963">
    <property type="entry name" value="DUF1878"/>
    <property type="match status" value="1"/>
</dbReference>
<dbReference type="RefSeq" id="WP_176757484.1">
    <property type="nucleotide sequence ID" value="NZ_FNEV01000005.1"/>
</dbReference>
<dbReference type="AlphaFoldDB" id="A0A1G8TNZ0"/>
<evidence type="ECO:0000313" key="1">
    <source>
        <dbReference type="EMBL" id="SDJ43123.1"/>
    </source>
</evidence>
<gene>
    <name evidence="1" type="ORF">SAMN04490247_1883</name>
</gene>
<protein>
    <submittedName>
        <fullName evidence="1">Uncharacterized protein</fullName>
    </submittedName>
</protein>
<keyword evidence="2" id="KW-1185">Reference proteome</keyword>
<dbReference type="EMBL" id="FNEV01000005">
    <property type="protein sequence ID" value="SDJ43123.1"/>
    <property type="molecule type" value="Genomic_DNA"/>
</dbReference>
<dbReference type="InterPro" id="IPR035945">
    <property type="entry name" value="YhaI-like_sf"/>
</dbReference>
<dbReference type="SUPFAM" id="SSF109915">
    <property type="entry name" value="Hypothetical protein YhaI"/>
    <property type="match status" value="1"/>
</dbReference>
<evidence type="ECO:0000313" key="2">
    <source>
        <dbReference type="Proteomes" id="UP000199225"/>
    </source>
</evidence>
<name>A0A1G8TNZ0_9BACI</name>
<accession>A0A1G8TNZ0</accession>
<dbReference type="InterPro" id="IPR015058">
    <property type="entry name" value="DUF1878"/>
</dbReference>
<sequence>MSVWKLESLLFYMELWMKKGTSDRFPFLAYLIEKEADKEVYDEVMKLLDLLEKQWKAEQEEGLLCFESLAFHYVGMLPPELEPVETLEKLKEENIHKEIVETLLEWIQK</sequence>
<reference evidence="2" key="1">
    <citation type="submission" date="2016-10" db="EMBL/GenBank/DDBJ databases">
        <authorList>
            <person name="Varghese N."/>
            <person name="Submissions S."/>
        </authorList>
    </citation>
    <scope>NUCLEOTIDE SEQUENCE [LARGE SCALE GENOMIC DNA]</scope>
    <source>
        <strain evidence="2">DSM 4771</strain>
    </source>
</reference>
<dbReference type="Proteomes" id="UP000199225">
    <property type="component" value="Unassembled WGS sequence"/>
</dbReference>
<proteinExistence type="predicted"/>
<organism evidence="1 2">
    <name type="scientific">Salimicrobium halophilum</name>
    <dbReference type="NCBI Taxonomy" id="86666"/>
    <lineage>
        <taxon>Bacteria</taxon>
        <taxon>Bacillati</taxon>
        <taxon>Bacillota</taxon>
        <taxon>Bacilli</taxon>
        <taxon>Bacillales</taxon>
        <taxon>Bacillaceae</taxon>
        <taxon>Salimicrobium</taxon>
    </lineage>
</organism>
<dbReference type="Gene3D" id="1.10.3750.10">
    <property type="entry name" value="YhaI-like"/>
    <property type="match status" value="1"/>
</dbReference>